<accession>A0A9P0F2K1</accession>
<keyword evidence="6" id="KW-0325">Glycoprotein</keyword>
<feature type="transmembrane region" description="Helical" evidence="10">
    <location>
        <begin position="185"/>
        <end position="205"/>
    </location>
</feature>
<evidence type="ECO:0000256" key="6">
    <source>
        <dbReference type="ARBA" id="ARBA00023180"/>
    </source>
</evidence>
<evidence type="ECO:0000313" key="11">
    <source>
        <dbReference type="EMBL" id="CAH0389244.1"/>
    </source>
</evidence>
<dbReference type="Proteomes" id="UP001152759">
    <property type="component" value="Chromosome 4"/>
</dbReference>
<dbReference type="EMBL" id="OU963865">
    <property type="protein sequence ID" value="CAH0389244.1"/>
    <property type="molecule type" value="Genomic_DNA"/>
</dbReference>
<feature type="transmembrane region" description="Helical" evidence="10">
    <location>
        <begin position="115"/>
        <end position="132"/>
    </location>
</feature>
<feature type="transmembrane region" description="Helical" evidence="10">
    <location>
        <begin position="310"/>
        <end position="331"/>
    </location>
</feature>
<dbReference type="InterPro" id="IPR036259">
    <property type="entry name" value="MFS_trans_sf"/>
</dbReference>
<protein>
    <recommendedName>
        <fullName evidence="7">UNC93-like protein MFSD11</fullName>
    </recommendedName>
    <alternativeName>
        <fullName evidence="8">Major facilitator superfamily domain-containing protein 11</fullName>
    </alternativeName>
</protein>
<evidence type="ECO:0000256" key="2">
    <source>
        <dbReference type="ARBA" id="ARBA00009172"/>
    </source>
</evidence>
<proteinExistence type="inferred from homology"/>
<dbReference type="InterPro" id="IPR010291">
    <property type="entry name" value="Ion_channel_UNC-93"/>
</dbReference>
<keyword evidence="5 10" id="KW-0472">Membrane</keyword>
<dbReference type="PANTHER" id="PTHR23294:SF0">
    <property type="entry name" value="UNC93-LIKE PROTEIN MFSD11"/>
    <property type="match status" value="1"/>
</dbReference>
<dbReference type="GO" id="GO:0016020">
    <property type="term" value="C:membrane"/>
    <property type="evidence" value="ECO:0007669"/>
    <property type="project" value="UniProtKB-SubCell"/>
</dbReference>
<comment type="similarity">
    <text evidence="2">Belongs to the unc-93 family.</text>
</comment>
<evidence type="ECO:0000256" key="8">
    <source>
        <dbReference type="ARBA" id="ARBA00041910"/>
    </source>
</evidence>
<dbReference type="SUPFAM" id="SSF103473">
    <property type="entry name" value="MFS general substrate transporter"/>
    <property type="match status" value="1"/>
</dbReference>
<keyword evidence="4 10" id="KW-1133">Transmembrane helix</keyword>
<dbReference type="AlphaFoldDB" id="A0A9P0F2K1"/>
<comment type="subcellular location">
    <subcellularLocation>
        <location evidence="1">Membrane</location>
        <topology evidence="1">Multi-pass membrane protein</topology>
    </subcellularLocation>
</comment>
<feature type="transmembrane region" description="Helical" evidence="10">
    <location>
        <begin position="410"/>
        <end position="431"/>
    </location>
</feature>
<evidence type="ECO:0000256" key="4">
    <source>
        <dbReference type="ARBA" id="ARBA00022989"/>
    </source>
</evidence>
<feature type="transmembrane region" description="Helical" evidence="10">
    <location>
        <begin position="62"/>
        <end position="80"/>
    </location>
</feature>
<feature type="compositionally biased region" description="Polar residues" evidence="9">
    <location>
        <begin position="444"/>
        <end position="460"/>
    </location>
</feature>
<feature type="region of interest" description="Disordered" evidence="9">
    <location>
        <begin position="437"/>
        <end position="460"/>
    </location>
</feature>
<evidence type="ECO:0000256" key="5">
    <source>
        <dbReference type="ARBA" id="ARBA00023136"/>
    </source>
</evidence>
<sequence length="460" mass="50233">MRSRLCLLRCLRLLRIFNMDLDKRFVNVLLLGLGFMFVFTAFQTMGNIEKTILDSIPGFTGNGFWSLAIIYGVFAITNWATPSIISLIGPRMAMVIGAVTYATFIASFFFPSAWLLYLVSGIVGFGAALIWTGQGNYLTINADASTLARDSGVFWALMQSSMFLGNTFVYIAFQGKESIDSDTRTFVLIVLTAVSIVGIVFFAFLPPPISVDGELANKREAGPLAAFINSISLLSTQDMLLLCLTFFYSGLELSFYSGVYGTCLGKIKHFGDAAKQLVGMNGIFVGFGEVLGGLFFGIMGKKTARWGRDAIVIAGFIIHILSFFLIFLNVPNDATISKDTTIESYITPNKFIAILCSFLLGFGDSIFSTQIYSILGSMYSEDSAPAFAVFKFMQSIAAAISFFYSDTFYLTVQLSLLVIFATIGTASFCIVEYTAKKRGDPSPSHVSQTTSLSDKISTES</sequence>
<feature type="transmembrane region" description="Helical" evidence="10">
    <location>
        <begin position="153"/>
        <end position="173"/>
    </location>
</feature>
<feature type="transmembrane region" description="Helical" evidence="10">
    <location>
        <begin position="278"/>
        <end position="298"/>
    </location>
</feature>
<evidence type="ECO:0000313" key="12">
    <source>
        <dbReference type="Proteomes" id="UP001152759"/>
    </source>
</evidence>
<evidence type="ECO:0000256" key="9">
    <source>
        <dbReference type="SAM" id="MobiDB-lite"/>
    </source>
</evidence>
<name>A0A9P0F2K1_BEMTA</name>
<dbReference type="InterPro" id="IPR051617">
    <property type="entry name" value="UNC-93-like_regulator"/>
</dbReference>
<evidence type="ECO:0000256" key="10">
    <source>
        <dbReference type="SAM" id="Phobius"/>
    </source>
</evidence>
<feature type="transmembrane region" description="Helical" evidence="10">
    <location>
        <begin position="351"/>
        <end position="372"/>
    </location>
</feature>
<evidence type="ECO:0000256" key="7">
    <source>
        <dbReference type="ARBA" id="ARBA00040302"/>
    </source>
</evidence>
<dbReference type="Pfam" id="PF05978">
    <property type="entry name" value="UNC-93"/>
    <property type="match status" value="1"/>
</dbReference>
<keyword evidence="12" id="KW-1185">Reference proteome</keyword>
<dbReference type="CDD" id="cd17407">
    <property type="entry name" value="MFS_MFSD11"/>
    <property type="match status" value="1"/>
</dbReference>
<dbReference type="Gene3D" id="1.20.1250.20">
    <property type="entry name" value="MFS general substrate transporter like domains"/>
    <property type="match status" value="2"/>
</dbReference>
<gene>
    <name evidence="11" type="ORF">BEMITA_LOCUS8092</name>
</gene>
<evidence type="ECO:0000256" key="1">
    <source>
        <dbReference type="ARBA" id="ARBA00004141"/>
    </source>
</evidence>
<dbReference type="KEGG" id="btab:109043757"/>
<reference evidence="11" key="1">
    <citation type="submission" date="2021-12" db="EMBL/GenBank/DDBJ databases">
        <authorList>
            <person name="King R."/>
        </authorList>
    </citation>
    <scope>NUCLEOTIDE SEQUENCE</scope>
</reference>
<feature type="transmembrane region" description="Helical" evidence="10">
    <location>
        <begin position="21"/>
        <end position="42"/>
    </location>
</feature>
<organism evidence="11 12">
    <name type="scientific">Bemisia tabaci</name>
    <name type="common">Sweetpotato whitefly</name>
    <name type="synonym">Aleurodes tabaci</name>
    <dbReference type="NCBI Taxonomy" id="7038"/>
    <lineage>
        <taxon>Eukaryota</taxon>
        <taxon>Metazoa</taxon>
        <taxon>Ecdysozoa</taxon>
        <taxon>Arthropoda</taxon>
        <taxon>Hexapoda</taxon>
        <taxon>Insecta</taxon>
        <taxon>Pterygota</taxon>
        <taxon>Neoptera</taxon>
        <taxon>Paraneoptera</taxon>
        <taxon>Hemiptera</taxon>
        <taxon>Sternorrhyncha</taxon>
        <taxon>Aleyrodoidea</taxon>
        <taxon>Aleyrodidae</taxon>
        <taxon>Aleyrodinae</taxon>
        <taxon>Bemisia</taxon>
    </lineage>
</organism>
<keyword evidence="3 10" id="KW-0812">Transmembrane</keyword>
<dbReference type="PANTHER" id="PTHR23294">
    <property type="entry name" value="ET TRANSLATION PRODUCT-RELATED"/>
    <property type="match status" value="1"/>
</dbReference>
<evidence type="ECO:0000256" key="3">
    <source>
        <dbReference type="ARBA" id="ARBA00022692"/>
    </source>
</evidence>